<dbReference type="Proteomes" id="UP000225972">
    <property type="component" value="Unassembled WGS sequence"/>
</dbReference>
<dbReference type="RefSeq" id="WP_099246049.1">
    <property type="nucleotide sequence ID" value="NZ_FXXP01000002.1"/>
</dbReference>
<name>A0A238JD40_9RHOB</name>
<dbReference type="EMBL" id="FXXP01000002">
    <property type="protein sequence ID" value="SMX28598.1"/>
    <property type="molecule type" value="Genomic_DNA"/>
</dbReference>
<accession>A0A238JD40</accession>
<protein>
    <recommendedName>
        <fullName evidence="3">Phage tail tape measure protein, lambda family</fullName>
    </recommendedName>
</protein>
<dbReference type="AlphaFoldDB" id="A0A238JD40"/>
<evidence type="ECO:0000313" key="2">
    <source>
        <dbReference type="Proteomes" id="UP000225972"/>
    </source>
</evidence>
<reference evidence="2" key="1">
    <citation type="submission" date="2017-05" db="EMBL/GenBank/DDBJ databases">
        <authorList>
            <person name="Rodrigo-Torres L."/>
            <person name="Arahal R. D."/>
            <person name="Lucena T."/>
        </authorList>
    </citation>
    <scope>NUCLEOTIDE SEQUENCE [LARGE SCALE GENOMIC DNA]</scope>
    <source>
        <strain evidence="2">CECT 8649</strain>
    </source>
</reference>
<gene>
    <name evidence="1" type="ORF">TRP8649_02723</name>
</gene>
<evidence type="ECO:0000313" key="1">
    <source>
        <dbReference type="EMBL" id="SMX28598.1"/>
    </source>
</evidence>
<sequence length="220" mass="22624">MSEIEMIDGLQEQVDALENSLGGAIGVAAQFDQELRRVQNSFGQVGQGAAKLERSLSSGVAKAIDGVVLDGMKLSDALRVVANSMIDAAWKAAVRPVSDHIGGMIAQGASALFGTYSPFADGGSFAQGRVMPFANGGIVSGPVTFPMRGGIGLMGEAGPEAIMPLTRGADGKLGVRAQGGGQPVSIVMNIQTPDVQGFQRSQSQIAAQMGRALSHGARNR</sequence>
<proteinExistence type="predicted"/>
<keyword evidence="2" id="KW-1185">Reference proteome</keyword>
<evidence type="ECO:0008006" key="3">
    <source>
        <dbReference type="Google" id="ProtNLM"/>
    </source>
</evidence>
<organism evidence="1 2">
    <name type="scientific">Pelagimonas phthalicica</name>
    <dbReference type="NCBI Taxonomy" id="1037362"/>
    <lineage>
        <taxon>Bacteria</taxon>
        <taxon>Pseudomonadati</taxon>
        <taxon>Pseudomonadota</taxon>
        <taxon>Alphaproteobacteria</taxon>
        <taxon>Rhodobacterales</taxon>
        <taxon>Roseobacteraceae</taxon>
        <taxon>Pelagimonas</taxon>
    </lineage>
</organism>
<dbReference type="OrthoDB" id="8448547at2"/>